<sequence>MVYYISNWKQDNSTTLSEFGQEFRNPKLLSLLNSLSRTTFRAISSKFQSREDQHPHNSIIAIDLFPIFPYPNVFMTKCFRHHNYMRSSFVCQS</sequence>
<proteinExistence type="predicted"/>
<reference evidence="1" key="1">
    <citation type="submission" date="2015-12" db="EMBL/GenBank/DDBJ databases">
        <title>Gene expression during late stages of embryo sac development: a critical building block for successful pollen-pistil interactions.</title>
        <authorList>
            <person name="Liu Y."/>
            <person name="Joly V."/>
            <person name="Sabar M."/>
            <person name="Matton D.P."/>
        </authorList>
    </citation>
    <scope>NUCLEOTIDE SEQUENCE</scope>
</reference>
<dbReference type="EMBL" id="GEDG01030696">
    <property type="protein sequence ID" value="JAP11791.1"/>
    <property type="molecule type" value="Transcribed_RNA"/>
</dbReference>
<dbReference type="AlphaFoldDB" id="A0A0V0GUD6"/>
<organism evidence="1">
    <name type="scientific">Solanum chacoense</name>
    <name type="common">Chaco potato</name>
    <dbReference type="NCBI Taxonomy" id="4108"/>
    <lineage>
        <taxon>Eukaryota</taxon>
        <taxon>Viridiplantae</taxon>
        <taxon>Streptophyta</taxon>
        <taxon>Embryophyta</taxon>
        <taxon>Tracheophyta</taxon>
        <taxon>Spermatophyta</taxon>
        <taxon>Magnoliopsida</taxon>
        <taxon>eudicotyledons</taxon>
        <taxon>Gunneridae</taxon>
        <taxon>Pentapetalae</taxon>
        <taxon>asterids</taxon>
        <taxon>lamiids</taxon>
        <taxon>Solanales</taxon>
        <taxon>Solanaceae</taxon>
        <taxon>Solanoideae</taxon>
        <taxon>Solaneae</taxon>
        <taxon>Solanum</taxon>
    </lineage>
</organism>
<protein>
    <submittedName>
        <fullName evidence="1">Putative ovule protein</fullName>
    </submittedName>
</protein>
<evidence type="ECO:0000313" key="1">
    <source>
        <dbReference type="EMBL" id="JAP11791.1"/>
    </source>
</evidence>
<accession>A0A0V0GUD6</accession>
<name>A0A0V0GUD6_SOLCH</name>